<sequence length="554" mass="58833">MDHPLKDSPKGREGSSSPISIKTREDCHEEAAAYSCPSSHDGKPFRASEFLRDPSLAAAALKELSGTEVANSPRGALRWLSGAGRASWDGTGGVGLGAVELLGGGEPGRLIPAWGGDHSGEVERQRSALETLDANVQEESKVNKEIADLVVQHLEGGKSMLEALHKHMCGISAAEAAYGQAMGRILQQPVLNQSREDGPPLAAMVAGVLRLPSTISTAHKALHANLADLCQEMSSLLGRFRAVCKDVHKEAVAAQTSVASARRALASTFAAHECACQAADEVLVERQHGRACRGPEVDPWATESQLVQAHKSLGKLLDKERAFLRTAFSHAKELEAARLDVMWHVTVSTCDSYRAAAVPVHIDLTGMAATADAQHPTRESGGSQGGAHLRLQELQKAGETAADVAAALAARQAADIQGCVSELYASPEIVKQGEMQAWDPKSSAWHKGHAVLTRSGFLHWIKGDISDPGQEHKDMFCLARCSFATGEAPLISVEEAGWVGARLGSALGTALMPFVPYTQVRKATLQAPSVEECCEWAIAVREAIAVAAGKRSHQ</sequence>
<dbReference type="Gene3D" id="1.20.1270.60">
    <property type="entry name" value="Arfaptin homology (AH) domain/BAR domain"/>
    <property type="match status" value="1"/>
</dbReference>
<dbReference type="InterPro" id="IPR027267">
    <property type="entry name" value="AH/BAR_dom_sf"/>
</dbReference>
<feature type="domain" description="PH" evidence="2">
    <location>
        <begin position="429"/>
        <end position="547"/>
    </location>
</feature>
<dbReference type="EMBL" id="HBIP01000281">
    <property type="protein sequence ID" value="CAE0485089.1"/>
    <property type="molecule type" value="Transcribed_RNA"/>
</dbReference>
<name>A0A7S3QJT2_DUNTE</name>
<evidence type="ECO:0000313" key="3">
    <source>
        <dbReference type="EMBL" id="CAE0485089.1"/>
    </source>
</evidence>
<dbReference type="SUPFAM" id="SSF50729">
    <property type="entry name" value="PH domain-like"/>
    <property type="match status" value="1"/>
</dbReference>
<evidence type="ECO:0000259" key="2">
    <source>
        <dbReference type="SMART" id="SM00233"/>
    </source>
</evidence>
<dbReference type="SMART" id="SM00233">
    <property type="entry name" value="PH"/>
    <property type="match status" value="1"/>
</dbReference>
<accession>A0A7S3QJT2</accession>
<dbReference type="InterPro" id="IPR001849">
    <property type="entry name" value="PH_domain"/>
</dbReference>
<dbReference type="SUPFAM" id="SSF103657">
    <property type="entry name" value="BAR/IMD domain-like"/>
    <property type="match status" value="1"/>
</dbReference>
<proteinExistence type="predicted"/>
<dbReference type="AlphaFoldDB" id="A0A7S3QJT2"/>
<reference evidence="3" key="1">
    <citation type="submission" date="2021-01" db="EMBL/GenBank/DDBJ databases">
        <authorList>
            <person name="Corre E."/>
            <person name="Pelletier E."/>
            <person name="Niang G."/>
            <person name="Scheremetjew M."/>
            <person name="Finn R."/>
            <person name="Kale V."/>
            <person name="Holt S."/>
            <person name="Cochrane G."/>
            <person name="Meng A."/>
            <person name="Brown T."/>
            <person name="Cohen L."/>
        </authorList>
    </citation>
    <scope>NUCLEOTIDE SEQUENCE</scope>
    <source>
        <strain evidence="3">CCMP1320</strain>
    </source>
</reference>
<feature type="compositionally biased region" description="Basic and acidic residues" evidence="1">
    <location>
        <begin position="1"/>
        <end position="13"/>
    </location>
</feature>
<organism evidence="3">
    <name type="scientific">Dunaliella tertiolecta</name>
    <name type="common">Green alga</name>
    <dbReference type="NCBI Taxonomy" id="3047"/>
    <lineage>
        <taxon>Eukaryota</taxon>
        <taxon>Viridiplantae</taxon>
        <taxon>Chlorophyta</taxon>
        <taxon>core chlorophytes</taxon>
        <taxon>Chlorophyceae</taxon>
        <taxon>CS clade</taxon>
        <taxon>Chlamydomonadales</taxon>
        <taxon>Dunaliellaceae</taxon>
        <taxon>Dunaliella</taxon>
    </lineage>
</organism>
<feature type="region of interest" description="Disordered" evidence="1">
    <location>
        <begin position="1"/>
        <end position="26"/>
    </location>
</feature>
<gene>
    <name evidence="3" type="ORF">DTER00134_LOCUS128</name>
</gene>
<protein>
    <recommendedName>
        <fullName evidence="2">PH domain-containing protein</fullName>
    </recommendedName>
</protein>
<evidence type="ECO:0000256" key="1">
    <source>
        <dbReference type="SAM" id="MobiDB-lite"/>
    </source>
</evidence>